<dbReference type="STRING" id="1802701.A3A33_02445"/>
<comment type="caution">
    <text evidence="3">The sequence shown here is derived from an EMBL/GenBank/DDBJ whole genome shotgun (WGS) entry which is preliminary data.</text>
</comment>
<feature type="transmembrane region" description="Helical" evidence="1">
    <location>
        <begin position="114"/>
        <end position="135"/>
    </location>
</feature>
<keyword evidence="1" id="KW-0812">Transmembrane</keyword>
<evidence type="ECO:0000259" key="2">
    <source>
        <dbReference type="Pfam" id="PF12158"/>
    </source>
</evidence>
<dbReference type="Proteomes" id="UP000179047">
    <property type="component" value="Unassembled WGS sequence"/>
</dbReference>
<evidence type="ECO:0000313" key="3">
    <source>
        <dbReference type="EMBL" id="OGN28192.1"/>
    </source>
</evidence>
<feature type="domain" description="DUF3592" evidence="2">
    <location>
        <begin position="43"/>
        <end position="107"/>
    </location>
</feature>
<dbReference type="Pfam" id="PF12158">
    <property type="entry name" value="DUF3592"/>
    <property type="match status" value="1"/>
</dbReference>
<dbReference type="InterPro" id="IPR021994">
    <property type="entry name" value="DUF3592"/>
</dbReference>
<keyword evidence="1" id="KW-0472">Membrane</keyword>
<gene>
    <name evidence="3" type="ORF">A3A33_02445</name>
</gene>
<keyword evidence="1" id="KW-1133">Transmembrane helix</keyword>
<evidence type="ECO:0000256" key="1">
    <source>
        <dbReference type="SAM" id="Phobius"/>
    </source>
</evidence>
<reference evidence="3 4" key="1">
    <citation type="journal article" date="2016" name="Nat. Commun.">
        <title>Thousands of microbial genomes shed light on interconnected biogeochemical processes in an aquifer system.</title>
        <authorList>
            <person name="Anantharaman K."/>
            <person name="Brown C.T."/>
            <person name="Hug L.A."/>
            <person name="Sharon I."/>
            <person name="Castelle C.J."/>
            <person name="Probst A.J."/>
            <person name="Thomas B.C."/>
            <person name="Singh A."/>
            <person name="Wilkins M.J."/>
            <person name="Karaoz U."/>
            <person name="Brodie E.L."/>
            <person name="Williams K.H."/>
            <person name="Hubbard S.S."/>
            <person name="Banfield J.F."/>
        </authorList>
    </citation>
    <scope>NUCLEOTIDE SEQUENCE [LARGE SCALE GENOMIC DNA]</scope>
</reference>
<organism evidence="3 4">
    <name type="scientific">Candidatus Yanofskybacteria bacterium RIFCSPLOWO2_01_FULL_49_25</name>
    <dbReference type="NCBI Taxonomy" id="1802701"/>
    <lineage>
        <taxon>Bacteria</taxon>
        <taxon>Candidatus Yanofskyibacteriota</taxon>
    </lineage>
</organism>
<sequence>MPAQRQRFSIGTLIFLLLFGGVFAYAGILVVNTGKIDASWQRVSGTIVDVSSYISKGSTIYTAIVEYHVGDQAYKVTSNFGSSMYPAKGGTREVAYNPAQPQEAKVVESGAAGFLPYIFPIVGIAVALFAIIFFIKSLKRESEIKRLMQSGQKVQGVLVDVQVANSSNSRRSSYKLVVAATDFSGTVRNYVSDSISGIAAIAMEDFRTTPIPMDVYIDSANPNSYYVDASGVPELTAGGIVDLLKKAAASKSVNG</sequence>
<name>A0A1F8GRY7_9BACT</name>
<proteinExistence type="predicted"/>
<protein>
    <recommendedName>
        <fullName evidence="2">DUF3592 domain-containing protein</fullName>
    </recommendedName>
</protein>
<evidence type="ECO:0000313" key="4">
    <source>
        <dbReference type="Proteomes" id="UP000179047"/>
    </source>
</evidence>
<accession>A0A1F8GRY7</accession>
<dbReference type="EMBL" id="MGKP01000023">
    <property type="protein sequence ID" value="OGN28192.1"/>
    <property type="molecule type" value="Genomic_DNA"/>
</dbReference>
<dbReference type="AlphaFoldDB" id="A0A1F8GRY7"/>